<dbReference type="InParanoid" id="M4BPW7"/>
<keyword evidence="2" id="KW-1185">Reference proteome</keyword>
<accession>M4BPW7</accession>
<evidence type="ECO:0000313" key="2">
    <source>
        <dbReference type="Proteomes" id="UP000011713"/>
    </source>
</evidence>
<dbReference type="HOGENOM" id="CLU_209976_0_0_1"/>
<proteinExistence type="predicted"/>
<protein>
    <submittedName>
        <fullName evidence="1">Uncharacterized protein</fullName>
    </submittedName>
</protein>
<sequence>MRCRSRRRPTTRISRVDWGMSVLQTVTSQVTTNRLPMIGNTVILVRLENRT</sequence>
<reference evidence="2" key="1">
    <citation type="journal article" date="2010" name="Science">
        <title>Signatures of adaptation to obligate biotrophy in the Hyaloperonospora arabidopsidis genome.</title>
        <authorList>
            <person name="Baxter L."/>
            <person name="Tripathy S."/>
            <person name="Ishaque N."/>
            <person name="Boot N."/>
            <person name="Cabral A."/>
            <person name="Kemen E."/>
            <person name="Thines M."/>
            <person name="Ah-Fong A."/>
            <person name="Anderson R."/>
            <person name="Badejoko W."/>
            <person name="Bittner-Eddy P."/>
            <person name="Boore J.L."/>
            <person name="Chibucos M.C."/>
            <person name="Coates M."/>
            <person name="Dehal P."/>
            <person name="Delehaunty K."/>
            <person name="Dong S."/>
            <person name="Downton P."/>
            <person name="Dumas B."/>
            <person name="Fabro G."/>
            <person name="Fronick C."/>
            <person name="Fuerstenberg S.I."/>
            <person name="Fulton L."/>
            <person name="Gaulin E."/>
            <person name="Govers F."/>
            <person name="Hughes L."/>
            <person name="Humphray S."/>
            <person name="Jiang R.H."/>
            <person name="Judelson H."/>
            <person name="Kamoun S."/>
            <person name="Kyung K."/>
            <person name="Meijer H."/>
            <person name="Minx P."/>
            <person name="Morris P."/>
            <person name="Nelson J."/>
            <person name="Phuntumart V."/>
            <person name="Qutob D."/>
            <person name="Rehmany A."/>
            <person name="Rougon-Cardoso A."/>
            <person name="Ryden P."/>
            <person name="Torto-Alalibo T."/>
            <person name="Studholme D."/>
            <person name="Wang Y."/>
            <person name="Win J."/>
            <person name="Wood J."/>
            <person name="Clifton S.W."/>
            <person name="Rogers J."/>
            <person name="Van den Ackerveken G."/>
            <person name="Jones J.D."/>
            <person name="McDowell J.M."/>
            <person name="Beynon J."/>
            <person name="Tyler B.M."/>
        </authorList>
    </citation>
    <scope>NUCLEOTIDE SEQUENCE [LARGE SCALE GENOMIC DNA]</scope>
    <source>
        <strain evidence="2">Emoy2</strain>
    </source>
</reference>
<dbReference type="AlphaFoldDB" id="M4BPW7"/>
<dbReference type="Proteomes" id="UP000011713">
    <property type="component" value="Unassembled WGS sequence"/>
</dbReference>
<name>M4BPW7_HYAAE</name>
<dbReference type="EnsemblProtists" id="HpaT808456">
    <property type="protein sequence ID" value="HpaP808456"/>
    <property type="gene ID" value="HpaG808456"/>
</dbReference>
<reference evidence="1" key="2">
    <citation type="submission" date="2015-06" db="UniProtKB">
        <authorList>
            <consortium name="EnsemblProtists"/>
        </authorList>
    </citation>
    <scope>IDENTIFICATION</scope>
    <source>
        <strain evidence="1">Emoy2</strain>
    </source>
</reference>
<dbReference type="VEuPathDB" id="FungiDB:HpaG808456"/>
<evidence type="ECO:0000313" key="1">
    <source>
        <dbReference type="EnsemblProtists" id="HpaP808456"/>
    </source>
</evidence>
<organism evidence="1 2">
    <name type="scientific">Hyaloperonospora arabidopsidis (strain Emoy2)</name>
    <name type="common">Downy mildew agent</name>
    <name type="synonym">Peronospora arabidopsidis</name>
    <dbReference type="NCBI Taxonomy" id="559515"/>
    <lineage>
        <taxon>Eukaryota</taxon>
        <taxon>Sar</taxon>
        <taxon>Stramenopiles</taxon>
        <taxon>Oomycota</taxon>
        <taxon>Peronosporomycetes</taxon>
        <taxon>Peronosporales</taxon>
        <taxon>Peronosporaceae</taxon>
        <taxon>Hyaloperonospora</taxon>
    </lineage>
</organism>
<dbReference type="EMBL" id="JH598533">
    <property type="status" value="NOT_ANNOTATED_CDS"/>
    <property type="molecule type" value="Genomic_DNA"/>
</dbReference>